<feature type="transmembrane region" description="Helical" evidence="6">
    <location>
        <begin position="487"/>
        <end position="514"/>
    </location>
</feature>
<dbReference type="InterPro" id="IPR029071">
    <property type="entry name" value="Ubiquitin-like_domsf"/>
</dbReference>
<reference evidence="9 10" key="1">
    <citation type="submission" date="2016-02" db="EMBL/GenBank/DDBJ databases">
        <title>Genome analysis of coral dinoflagellate symbionts highlights evolutionary adaptations to a symbiotic lifestyle.</title>
        <authorList>
            <person name="Aranda M."/>
            <person name="Li Y."/>
            <person name="Liew Y.J."/>
            <person name="Baumgarten S."/>
            <person name="Simakov O."/>
            <person name="Wilson M."/>
            <person name="Piel J."/>
            <person name="Ashoor H."/>
            <person name="Bougouffa S."/>
            <person name="Bajic V.B."/>
            <person name="Ryu T."/>
            <person name="Ravasi T."/>
            <person name="Bayer T."/>
            <person name="Micklem G."/>
            <person name="Kim H."/>
            <person name="Bhak J."/>
            <person name="Lajeunesse T.C."/>
            <person name="Voolstra C.R."/>
        </authorList>
    </citation>
    <scope>NUCLEOTIDE SEQUENCE [LARGE SCALE GENOMIC DNA]</scope>
    <source>
        <strain evidence="9 10">CCMP2467</strain>
    </source>
</reference>
<keyword evidence="4 6" id="KW-0472">Membrane</keyword>
<evidence type="ECO:0000256" key="2">
    <source>
        <dbReference type="ARBA" id="ARBA00022692"/>
    </source>
</evidence>
<feature type="transmembrane region" description="Helical" evidence="6">
    <location>
        <begin position="150"/>
        <end position="172"/>
    </location>
</feature>
<evidence type="ECO:0000256" key="6">
    <source>
        <dbReference type="SAM" id="Phobius"/>
    </source>
</evidence>
<evidence type="ECO:0000256" key="4">
    <source>
        <dbReference type="ARBA" id="ARBA00023136"/>
    </source>
</evidence>
<evidence type="ECO:0000256" key="1">
    <source>
        <dbReference type="ARBA" id="ARBA00004141"/>
    </source>
</evidence>
<feature type="transmembrane region" description="Helical" evidence="6">
    <location>
        <begin position="209"/>
        <end position="227"/>
    </location>
</feature>
<gene>
    <name evidence="9" type="primary">benK</name>
    <name evidence="9" type="ORF">AK812_SmicGene14651</name>
</gene>
<name>A0A1Q9E513_SYMMI</name>
<organism evidence="9 10">
    <name type="scientific">Symbiodinium microadriaticum</name>
    <name type="common">Dinoflagellate</name>
    <name type="synonym">Zooxanthella microadriatica</name>
    <dbReference type="NCBI Taxonomy" id="2951"/>
    <lineage>
        <taxon>Eukaryota</taxon>
        <taxon>Sar</taxon>
        <taxon>Alveolata</taxon>
        <taxon>Dinophyceae</taxon>
        <taxon>Suessiales</taxon>
        <taxon>Symbiodiniaceae</taxon>
        <taxon>Symbiodinium</taxon>
    </lineage>
</organism>
<accession>A0A1Q9E513</accession>
<feature type="transmembrane region" description="Helical" evidence="6">
    <location>
        <begin position="126"/>
        <end position="144"/>
    </location>
</feature>
<dbReference type="PROSITE" id="PS50053">
    <property type="entry name" value="UBIQUITIN_2"/>
    <property type="match status" value="1"/>
</dbReference>
<dbReference type="SUPFAM" id="SSF103473">
    <property type="entry name" value="MFS general substrate transporter"/>
    <property type="match status" value="1"/>
</dbReference>
<dbReference type="PANTHER" id="PTHR23508">
    <property type="entry name" value="CARBOXYLIC ACID TRANSPORTER PROTEIN HOMOLOG"/>
    <property type="match status" value="1"/>
</dbReference>
<dbReference type="PROSITE" id="PS50850">
    <property type="entry name" value="MFS"/>
    <property type="match status" value="1"/>
</dbReference>
<feature type="transmembrane region" description="Helical" evidence="6">
    <location>
        <begin position="184"/>
        <end position="203"/>
    </location>
</feature>
<feature type="transmembrane region" description="Helical" evidence="6">
    <location>
        <begin position="559"/>
        <end position="584"/>
    </location>
</feature>
<dbReference type="Pfam" id="PF00240">
    <property type="entry name" value="ubiquitin"/>
    <property type="match status" value="1"/>
</dbReference>
<feature type="transmembrane region" description="Helical" evidence="6">
    <location>
        <begin position="384"/>
        <end position="403"/>
    </location>
</feature>
<dbReference type="EMBL" id="LSRX01000263">
    <property type="protein sequence ID" value="OLQ02489.1"/>
    <property type="molecule type" value="Genomic_DNA"/>
</dbReference>
<feature type="transmembrane region" description="Helical" evidence="6">
    <location>
        <begin position="454"/>
        <end position="475"/>
    </location>
</feature>
<sequence>MHRLPSHAANVASPVRDADKPPSGPGTYAHWDASPRFTPQLVSRLSCGLPPPRLTSRQWKVLALLQAAGYFGNFDRTIFGIAVPQIQRDFALSDAQISYAASVLGLSSILASAISCLSDRCGRAQVLMWTLAPYTLATALTALSRSITSFVLLQLLAAAFITAEGIISHVIVLEEMPADCRGWAVGLLNTGSACGTGLGLLLFGVSDGAWRLMYALSILPLVGIGFIRRHLPETRRWSAVNTQEMDKESAQELEVQSLRLPPLTPLRLGSPTEEPNAAAKRCHFKRLSKVKRQHLFCILASFLGSFFPSAANFYASKQIQVVHGFGAAGFAKLSLIGGILALSAFIIAGYLGDRYGRKLLGVSGILLKAMTDFMFYSISPGKAYSVLLIVSVFCVRTALGMALDTTLQAMGGEVFPTSGRTSAQGLLVLTGGLGGPLGLLTATRLGDVLGTSEATRLMACGQIFTALIVAVGFPETHGNYVLKDRDLIISFAAPTLEAFVLTGSGLYTPLWLVFASAQPSLISPELQHGLVLALCWLCSATYAQGYAKEALDGQNLSELLWRLLITNFLNAWLIFFATSFLGLFEPFNEAEALRLGISPETWGSLGFNLDVKVFRQVLDVNIDILVEGLLLSAWHAFCAGSDLLEVWQPAPANGSGRNKLAVCQRLEKGPTWRNCTTDACVKGIVPDSGGGSSSLVWPMAPAARRGVARLLWQSARRIAASSRRTSPMVAANCEERSDFLWAARALGGAAAAFVAGGAVSRSQCDTTGHRLYPKDLEQFLKPSEFNPIPVTMPPPFPGLARILYMIQLAGTLPASGGYPAAILVQNSWRCRLTPPICSESQFKAFVCRGQEIIRQFACLSILVESIPYSIMKVTVDVHFATDSKVKGASSNKLSLVVKPSDTVQRLKQRVTLVEPVPFPEQDLQLDGVGLKDEQRLGDLNLCEGQVLNLTVRASETAFTDQLAQLLKARPLSAVELGLLYTHKFGATVKTALNILGCPEPLSDFLLRKKRFAIDPSGFVSLSEGQESVQAKATEALPENVEIKGVVTVTSTLGNVMEAQHQLRAKTTHTMQSLCDRALASELVPFEATKMTFQGQDLEGRQQLGFYKMVAGELEMHVEVSKELLCHQLAGLLQDRDLSFVELGDLYCYRYGAPIRRALELLGLQCTLKEFVASAPEYFHVETGCIAMRGTIPARCATGDLNQRYLKLDTQISRCKLVKDAAVALEEVCQSARGSPLSVGRSISLGSVGRGTAIEGSVDAQALLLIKGMSATDRQKWLPPLLPSLAAALSQDLGEKAQVSVMDEAVHVHIAGVSVEVVVDAVGGPLALAADRSARLFDKLPTAVKVTMRLVKWWRNQQPWSSDEERPSDLLLEHIVASTTSPAPVDQANYREWV</sequence>
<dbReference type="SMART" id="SM00213">
    <property type="entry name" value="UBQ"/>
    <property type="match status" value="1"/>
</dbReference>
<feature type="transmembrane region" description="Helical" evidence="6">
    <location>
        <begin position="295"/>
        <end position="315"/>
    </location>
</feature>
<dbReference type="InterPro" id="IPR020846">
    <property type="entry name" value="MFS_dom"/>
</dbReference>
<dbReference type="GO" id="GO:0046943">
    <property type="term" value="F:carboxylic acid transmembrane transporter activity"/>
    <property type="evidence" value="ECO:0007669"/>
    <property type="project" value="TreeGrafter"/>
</dbReference>
<comment type="caution">
    <text evidence="9">The sequence shown here is derived from an EMBL/GenBank/DDBJ whole genome shotgun (WGS) entry which is preliminary data.</text>
</comment>
<dbReference type="GO" id="GO:0005886">
    <property type="term" value="C:plasma membrane"/>
    <property type="evidence" value="ECO:0007669"/>
    <property type="project" value="TreeGrafter"/>
</dbReference>
<dbReference type="PANTHER" id="PTHR23508:SF10">
    <property type="entry name" value="CARBOXYLIC ACID TRANSPORTER PROTEIN HOMOLOG"/>
    <property type="match status" value="1"/>
</dbReference>
<dbReference type="Proteomes" id="UP000186817">
    <property type="component" value="Unassembled WGS sequence"/>
</dbReference>
<dbReference type="SUPFAM" id="SSF54236">
    <property type="entry name" value="Ubiquitin-like"/>
    <property type="match status" value="1"/>
</dbReference>
<evidence type="ECO:0000259" key="7">
    <source>
        <dbReference type="PROSITE" id="PS50053"/>
    </source>
</evidence>
<evidence type="ECO:0000256" key="3">
    <source>
        <dbReference type="ARBA" id="ARBA00022989"/>
    </source>
</evidence>
<feature type="region of interest" description="Disordered" evidence="5">
    <location>
        <begin position="1"/>
        <end position="29"/>
    </location>
</feature>
<dbReference type="InterPro" id="IPR011701">
    <property type="entry name" value="MFS"/>
</dbReference>
<feature type="transmembrane region" description="Helical" evidence="6">
    <location>
        <begin position="97"/>
        <end position="114"/>
    </location>
</feature>
<comment type="subcellular location">
    <subcellularLocation>
        <location evidence="1">Membrane</location>
        <topology evidence="1">Multi-pass membrane protein</topology>
    </subcellularLocation>
</comment>
<evidence type="ECO:0000313" key="9">
    <source>
        <dbReference type="EMBL" id="OLQ02489.1"/>
    </source>
</evidence>
<evidence type="ECO:0000256" key="5">
    <source>
        <dbReference type="SAM" id="MobiDB-lite"/>
    </source>
</evidence>
<protein>
    <submittedName>
        <fullName evidence="9">Benzoate transport protein</fullName>
    </submittedName>
</protein>
<dbReference type="PROSITE" id="PS50152">
    <property type="entry name" value="25A_SYNTH_3"/>
    <property type="match status" value="1"/>
</dbReference>
<keyword evidence="3 6" id="KW-1133">Transmembrane helix</keyword>
<feature type="transmembrane region" description="Helical" evidence="6">
    <location>
        <begin position="423"/>
        <end position="442"/>
    </location>
</feature>
<dbReference type="InterPro" id="IPR036259">
    <property type="entry name" value="MFS_trans_sf"/>
</dbReference>
<dbReference type="Gene3D" id="1.20.1250.20">
    <property type="entry name" value="MFS general substrate transporter like domains"/>
    <property type="match status" value="1"/>
</dbReference>
<feature type="transmembrane region" description="Helical" evidence="6">
    <location>
        <begin position="327"/>
        <end position="352"/>
    </location>
</feature>
<evidence type="ECO:0000259" key="8">
    <source>
        <dbReference type="PROSITE" id="PS50850"/>
    </source>
</evidence>
<dbReference type="Gene3D" id="3.10.20.90">
    <property type="entry name" value="Phosphatidylinositol 3-kinase Catalytic Subunit, Chain A, domain 1"/>
    <property type="match status" value="1"/>
</dbReference>
<dbReference type="Pfam" id="PF07690">
    <property type="entry name" value="MFS_1"/>
    <property type="match status" value="1"/>
</dbReference>
<feature type="domain" description="Major facilitator superfamily (MFS) profile" evidence="8">
    <location>
        <begin position="61"/>
        <end position="477"/>
    </location>
</feature>
<feature type="transmembrane region" description="Helical" evidence="6">
    <location>
        <begin position="526"/>
        <end position="547"/>
    </location>
</feature>
<keyword evidence="2 6" id="KW-0812">Transmembrane</keyword>
<feature type="transmembrane region" description="Helical" evidence="6">
    <location>
        <begin position="359"/>
        <end position="378"/>
    </location>
</feature>
<keyword evidence="10" id="KW-1185">Reference proteome</keyword>
<dbReference type="CDD" id="cd17039">
    <property type="entry name" value="Ubl_ubiquitin_like"/>
    <property type="match status" value="1"/>
</dbReference>
<proteinExistence type="predicted"/>
<feature type="domain" description="Ubiquitin-like" evidence="7">
    <location>
        <begin position="873"/>
        <end position="952"/>
    </location>
</feature>
<dbReference type="InterPro" id="IPR000626">
    <property type="entry name" value="Ubiquitin-like_dom"/>
</dbReference>
<dbReference type="OrthoDB" id="6612291at2759"/>
<evidence type="ECO:0000313" key="10">
    <source>
        <dbReference type="Proteomes" id="UP000186817"/>
    </source>
</evidence>